<evidence type="ECO:0000313" key="2">
    <source>
        <dbReference type="Proteomes" id="UP000431901"/>
    </source>
</evidence>
<dbReference type="OrthoDB" id="3358527at2"/>
<dbReference type="Proteomes" id="UP000431901">
    <property type="component" value="Unassembled WGS sequence"/>
</dbReference>
<comment type="caution">
    <text evidence="1">The sequence shown here is derived from an EMBL/GenBank/DDBJ whole genome shotgun (WGS) entry which is preliminary data.</text>
</comment>
<keyword evidence="2" id="KW-1185">Reference proteome</keyword>
<sequence>MTDHAAEPAHLSPEEARALTEQIRAAGAQACDLIVRAYEGRAWAALDYRRWRDYCTTEFGADRMPLTPAARRDLVLSLSDAGLSTRATSAVTGLGRTTVSRARAGLPALAPESAAGPGSVARPASGRVLPRRPADQVINHLVWNLRGMVQVLPDLDASITPAQAAQWADDLGASVRTLRRYINLMREYSRAS</sequence>
<organism evidence="1 2">
    <name type="scientific">Actinomadura rayongensis</name>
    <dbReference type="NCBI Taxonomy" id="1429076"/>
    <lineage>
        <taxon>Bacteria</taxon>
        <taxon>Bacillati</taxon>
        <taxon>Actinomycetota</taxon>
        <taxon>Actinomycetes</taxon>
        <taxon>Streptosporangiales</taxon>
        <taxon>Thermomonosporaceae</taxon>
        <taxon>Actinomadura</taxon>
    </lineage>
</organism>
<dbReference type="AlphaFoldDB" id="A0A6I4WDJ3"/>
<proteinExistence type="predicted"/>
<dbReference type="EMBL" id="WUTW01000008">
    <property type="protein sequence ID" value="MXQ67741.1"/>
    <property type="molecule type" value="Genomic_DNA"/>
</dbReference>
<name>A0A6I4WDJ3_9ACTN</name>
<evidence type="ECO:0000313" key="1">
    <source>
        <dbReference type="EMBL" id="MXQ67741.1"/>
    </source>
</evidence>
<dbReference type="RefSeq" id="WP_161105925.1">
    <property type="nucleotide sequence ID" value="NZ_JBHLYI010000011.1"/>
</dbReference>
<accession>A0A6I4WDJ3</accession>
<protein>
    <submittedName>
        <fullName evidence="1">Uncharacterized protein</fullName>
    </submittedName>
</protein>
<reference evidence="1 2" key="1">
    <citation type="submission" date="2019-12" db="EMBL/GenBank/DDBJ databases">
        <title>Nocardia macrotermitis sp. nov. and Nocardia aurantia sp. nov., isolated from the gut of the fungus growing-termite Macrotermes natalensis.</title>
        <authorList>
            <person name="Christine B."/>
            <person name="Rene B."/>
        </authorList>
    </citation>
    <scope>NUCLEOTIDE SEQUENCE [LARGE SCALE GENOMIC DNA]</scope>
    <source>
        <strain evidence="1 2">DSM 102126</strain>
    </source>
</reference>
<gene>
    <name evidence="1" type="ORF">GQ466_27355</name>
</gene>